<dbReference type="InterPro" id="IPR036097">
    <property type="entry name" value="HisK_dim/P_sf"/>
</dbReference>
<evidence type="ECO:0000256" key="4">
    <source>
        <dbReference type="ARBA" id="ARBA00012438"/>
    </source>
</evidence>
<dbReference type="Pfam" id="PF00672">
    <property type="entry name" value="HAMP"/>
    <property type="match status" value="1"/>
</dbReference>
<dbReference type="Gene3D" id="3.40.50.2300">
    <property type="match status" value="1"/>
</dbReference>
<dbReference type="PROSITE" id="PS50110">
    <property type="entry name" value="RESPONSE_REGULATORY"/>
    <property type="match status" value="1"/>
</dbReference>
<protein>
    <recommendedName>
        <fullName evidence="15">Circadian input-output histidine kinase CikA</fullName>
        <ecNumber evidence="4">2.7.13.3</ecNumber>
    </recommendedName>
</protein>
<dbReference type="PANTHER" id="PTHR45339:SF1">
    <property type="entry name" value="HYBRID SIGNAL TRANSDUCTION HISTIDINE KINASE J"/>
    <property type="match status" value="1"/>
</dbReference>
<keyword evidence="8 18" id="KW-0812">Transmembrane</keyword>
<dbReference type="CDD" id="cd06225">
    <property type="entry name" value="HAMP"/>
    <property type="match status" value="1"/>
</dbReference>
<dbReference type="Pfam" id="PF00072">
    <property type="entry name" value="Response_reg"/>
    <property type="match status" value="1"/>
</dbReference>
<dbReference type="EC" id="2.7.13.3" evidence="4"/>
<dbReference type="Gene3D" id="3.30.565.10">
    <property type="entry name" value="Histidine kinase-like ATPase, C-terminal domain"/>
    <property type="match status" value="1"/>
</dbReference>
<feature type="transmembrane region" description="Helical" evidence="18">
    <location>
        <begin position="355"/>
        <end position="373"/>
    </location>
</feature>
<evidence type="ECO:0000256" key="1">
    <source>
        <dbReference type="ARBA" id="ARBA00000085"/>
    </source>
</evidence>
<dbReference type="SMART" id="SM00388">
    <property type="entry name" value="HisKA"/>
    <property type="match status" value="1"/>
</dbReference>
<dbReference type="PANTHER" id="PTHR45339">
    <property type="entry name" value="HYBRID SIGNAL TRANSDUCTION HISTIDINE KINASE J"/>
    <property type="match status" value="1"/>
</dbReference>
<dbReference type="FunFam" id="3.30.565.10:FF:000010">
    <property type="entry name" value="Sensor histidine kinase RcsC"/>
    <property type="match status" value="1"/>
</dbReference>
<dbReference type="CDD" id="cd12913">
    <property type="entry name" value="PDC1_MCP_like"/>
    <property type="match status" value="1"/>
</dbReference>
<dbReference type="PRINTS" id="PR00344">
    <property type="entry name" value="BCTRLSENSOR"/>
</dbReference>
<keyword evidence="5" id="KW-1003">Cell membrane</keyword>
<evidence type="ECO:0000256" key="18">
    <source>
        <dbReference type="SAM" id="Phobius"/>
    </source>
</evidence>
<evidence type="ECO:0000256" key="2">
    <source>
        <dbReference type="ARBA" id="ARBA00004651"/>
    </source>
</evidence>
<dbReference type="EMBL" id="CP053586">
    <property type="protein sequence ID" value="WNZ26245.1"/>
    <property type="molecule type" value="Genomic_DNA"/>
</dbReference>
<name>A0AA96WJE6_9CYAN</name>
<dbReference type="FunFam" id="1.10.287.130:FF:000004">
    <property type="entry name" value="Ethylene receptor 1"/>
    <property type="match status" value="1"/>
</dbReference>
<accession>A0AA96WJE6</accession>
<dbReference type="SUPFAM" id="SSF55874">
    <property type="entry name" value="ATPase domain of HSP90 chaperone/DNA topoisomerase II/histidine kinase"/>
    <property type="match status" value="1"/>
</dbReference>
<dbReference type="CDD" id="cd17546">
    <property type="entry name" value="REC_hyHK_CKI1_RcsC-like"/>
    <property type="match status" value="1"/>
</dbReference>
<dbReference type="CDD" id="cd00082">
    <property type="entry name" value="HisKA"/>
    <property type="match status" value="1"/>
</dbReference>
<evidence type="ECO:0000256" key="15">
    <source>
        <dbReference type="ARBA" id="ARBA00074306"/>
    </source>
</evidence>
<dbReference type="InterPro" id="IPR033479">
    <property type="entry name" value="dCache_1"/>
</dbReference>
<dbReference type="AlphaFoldDB" id="A0AA96WJE6"/>
<dbReference type="Gene3D" id="6.10.340.10">
    <property type="match status" value="1"/>
</dbReference>
<reference evidence="22" key="1">
    <citation type="submission" date="2020-05" db="EMBL/GenBank/DDBJ databases">
        <authorList>
            <person name="Zhu T."/>
            <person name="Keshari N."/>
            <person name="Lu X."/>
        </authorList>
    </citation>
    <scope>NUCLEOTIDE SEQUENCE</scope>
    <source>
        <strain evidence="22">NK1-12</strain>
    </source>
</reference>
<dbReference type="SUPFAM" id="SSF158472">
    <property type="entry name" value="HAMP domain-like"/>
    <property type="match status" value="1"/>
</dbReference>
<dbReference type="InterPro" id="IPR003594">
    <property type="entry name" value="HATPase_dom"/>
</dbReference>
<feature type="modified residue" description="4-aspartylphosphate" evidence="16">
    <location>
        <position position="768"/>
    </location>
</feature>
<dbReference type="PROSITE" id="PS50109">
    <property type="entry name" value="HIS_KIN"/>
    <property type="match status" value="1"/>
</dbReference>
<proteinExistence type="inferred from homology"/>
<dbReference type="InterPro" id="IPR005467">
    <property type="entry name" value="His_kinase_dom"/>
</dbReference>
<dbReference type="SUPFAM" id="SSF47384">
    <property type="entry name" value="Homodimeric domain of signal transducing histidine kinase"/>
    <property type="match status" value="1"/>
</dbReference>
<dbReference type="PROSITE" id="PS50885">
    <property type="entry name" value="HAMP"/>
    <property type="match status" value="1"/>
</dbReference>
<dbReference type="InterPro" id="IPR004358">
    <property type="entry name" value="Sig_transdc_His_kin-like_C"/>
</dbReference>
<keyword evidence="12 18" id="KW-1133">Transmembrane helix</keyword>
<dbReference type="Gene3D" id="1.10.287.130">
    <property type="match status" value="1"/>
</dbReference>
<dbReference type="GO" id="GO:0000155">
    <property type="term" value="F:phosphorelay sensor kinase activity"/>
    <property type="evidence" value="ECO:0007669"/>
    <property type="project" value="InterPro"/>
</dbReference>
<evidence type="ECO:0000256" key="13">
    <source>
        <dbReference type="ARBA" id="ARBA00023012"/>
    </source>
</evidence>
<evidence type="ECO:0000256" key="9">
    <source>
        <dbReference type="ARBA" id="ARBA00022741"/>
    </source>
</evidence>
<dbReference type="InterPro" id="IPR001789">
    <property type="entry name" value="Sig_transdc_resp-reg_receiver"/>
</dbReference>
<feature type="domain" description="Response regulatory" evidence="20">
    <location>
        <begin position="719"/>
        <end position="835"/>
    </location>
</feature>
<evidence type="ECO:0000259" key="21">
    <source>
        <dbReference type="PROSITE" id="PS50885"/>
    </source>
</evidence>
<evidence type="ECO:0000256" key="5">
    <source>
        <dbReference type="ARBA" id="ARBA00022475"/>
    </source>
</evidence>
<dbReference type="SMART" id="SM00304">
    <property type="entry name" value="HAMP"/>
    <property type="match status" value="1"/>
</dbReference>
<dbReference type="InterPro" id="IPR003660">
    <property type="entry name" value="HAMP_dom"/>
</dbReference>
<evidence type="ECO:0000256" key="7">
    <source>
        <dbReference type="ARBA" id="ARBA00022679"/>
    </source>
</evidence>
<feature type="domain" description="HAMP" evidence="21">
    <location>
        <begin position="375"/>
        <end position="427"/>
    </location>
</feature>
<evidence type="ECO:0000259" key="20">
    <source>
        <dbReference type="PROSITE" id="PS50110"/>
    </source>
</evidence>
<dbReference type="Pfam" id="PF02518">
    <property type="entry name" value="HATPase_c"/>
    <property type="match status" value="1"/>
</dbReference>
<feature type="domain" description="Histidine kinase" evidence="19">
    <location>
        <begin position="467"/>
        <end position="694"/>
    </location>
</feature>
<evidence type="ECO:0000256" key="10">
    <source>
        <dbReference type="ARBA" id="ARBA00022777"/>
    </source>
</evidence>
<evidence type="ECO:0000256" key="8">
    <source>
        <dbReference type="ARBA" id="ARBA00022692"/>
    </source>
</evidence>
<keyword evidence="11" id="KW-0067">ATP-binding</keyword>
<evidence type="ECO:0000256" key="14">
    <source>
        <dbReference type="ARBA" id="ARBA00023136"/>
    </source>
</evidence>
<sequence length="949" mass="105530">MSQPILSDPSHQKHDRKVPLRLILVLPFVLQIFAAVGLVGYLSFRNGQRAVKDLAAELHREIASRTQQHLETYLATPHLVNQISVDAVREGRLDTENPASERYLWQQKQYFNVSWIMVGDQQDGSFLGIGLRGENTAPQYIFVNQSTNFLNHYYNIDSQGNRIGPPEIGKKYDARLRPWYKAAVAAKQPVWGEIIPDFGSPVLVITASQPVYNQANQLLGVVGVFLRLQDVSKFLEQLTIGKSGEVFIIERDGRIVANSTAELPFKSQDAEQPERLLATESKSVLVRATANHMIQQFGNFKQIKAPTQLDFQLNGQQQLVQVTPFSDGRGIDWLIMIVVPESDFMEQINANTQTTILLCLGALAVATIVGIYTSRWITRPIRRLSQATESIAAGNLDQQVEGFRINELNGLAHAFNRMAQQLRDSFTALQQSNEVLESRVEERTAELKQAKEAADRANKAKSEFLANMSHELRTPLNGILGYAQILQRTKNLPEVARKGANVMHQCGAHLLMLINDILDLAKIEARKMELNPTEFHLPAFLNGVAEICRIRAEQKQLCFDYQFDSQLPTGIRADEKRLRQVLLNLIGNAIKFTDQGSVRFVVKAQPIETSTENAQPMYRLRFQIEDTGVGMTPDQLGKIFLPFEQVGAAQRQTEGTGLGLAISQNIVALMNSTLEVQSQPNQGSTFWFDVEVPVAQSWADAARIVSQGMIVGYEGPAQKVLIVDDRWENRSVLVSFLEPIGFELAEASNGQEGLEIATSWQPHLIITDLLMPGLDGFGMIQQLRQQPETKDMIIIASSASVFEADQHQSLDAGANEFLAKPVQADCLLSLLQRCLNLQWRYDQPTAGPARPTSRPFPPTDIANIADVADVANIADITDITNIVAPPPEVVAQLIDCLKKGDLDGVIEIATALKQSHPDCAAFAQTLISYAEAFELKQLEAFIQQFSLQL</sequence>
<dbReference type="SMART" id="SM00387">
    <property type="entry name" value="HATPase_c"/>
    <property type="match status" value="1"/>
</dbReference>
<keyword evidence="9" id="KW-0547">Nucleotide-binding</keyword>
<evidence type="ECO:0000256" key="11">
    <source>
        <dbReference type="ARBA" id="ARBA00022840"/>
    </source>
</evidence>
<dbReference type="Gene3D" id="3.30.450.20">
    <property type="entry name" value="PAS domain"/>
    <property type="match status" value="1"/>
</dbReference>
<comment type="catalytic activity">
    <reaction evidence="1">
        <text>ATP + protein L-histidine = ADP + protein N-phospho-L-histidine.</text>
        <dbReference type="EC" id="2.7.13.3"/>
    </reaction>
</comment>
<dbReference type="InterPro" id="IPR029151">
    <property type="entry name" value="Sensor-like_sf"/>
</dbReference>
<evidence type="ECO:0000256" key="6">
    <source>
        <dbReference type="ARBA" id="ARBA00022553"/>
    </source>
</evidence>
<keyword evidence="13" id="KW-0902">Two-component regulatory system</keyword>
<dbReference type="InterPro" id="IPR003661">
    <property type="entry name" value="HisK_dim/P_dom"/>
</dbReference>
<keyword evidence="10" id="KW-0418">Kinase</keyword>
<dbReference type="InterPro" id="IPR036890">
    <property type="entry name" value="HATPase_C_sf"/>
</dbReference>
<evidence type="ECO:0000313" key="22">
    <source>
        <dbReference type="EMBL" id="WNZ26245.1"/>
    </source>
</evidence>
<dbReference type="CDD" id="cd16922">
    <property type="entry name" value="HATPase_EvgS-ArcB-TorS-like"/>
    <property type="match status" value="1"/>
</dbReference>
<evidence type="ECO:0000256" key="12">
    <source>
        <dbReference type="ARBA" id="ARBA00022989"/>
    </source>
</evidence>
<dbReference type="RefSeq" id="WP_316432483.1">
    <property type="nucleotide sequence ID" value="NZ_CP053586.1"/>
</dbReference>
<dbReference type="SMART" id="SM00448">
    <property type="entry name" value="REC"/>
    <property type="match status" value="1"/>
</dbReference>
<dbReference type="SUPFAM" id="SSF103190">
    <property type="entry name" value="Sensory domain-like"/>
    <property type="match status" value="1"/>
</dbReference>
<dbReference type="Pfam" id="PF02743">
    <property type="entry name" value="dCache_1"/>
    <property type="match status" value="1"/>
</dbReference>
<organism evidence="22">
    <name type="scientific">Leptolyngbya sp. NK1-12</name>
    <dbReference type="NCBI Taxonomy" id="2547451"/>
    <lineage>
        <taxon>Bacteria</taxon>
        <taxon>Bacillati</taxon>
        <taxon>Cyanobacteriota</taxon>
        <taxon>Cyanophyceae</taxon>
        <taxon>Leptolyngbyales</taxon>
        <taxon>Leptolyngbyaceae</taxon>
        <taxon>Leptolyngbya group</taxon>
        <taxon>Leptolyngbya</taxon>
    </lineage>
</organism>
<comment type="subcellular location">
    <subcellularLocation>
        <location evidence="2">Cell membrane</location>
        <topology evidence="2">Multi-pass membrane protein</topology>
    </subcellularLocation>
</comment>
<comment type="similarity">
    <text evidence="3">In the N-terminal section; belongs to the phytochrome family.</text>
</comment>
<feature type="transmembrane region" description="Helical" evidence="18">
    <location>
        <begin position="20"/>
        <end position="44"/>
    </location>
</feature>
<evidence type="ECO:0000256" key="16">
    <source>
        <dbReference type="PROSITE-ProRule" id="PRU00169"/>
    </source>
</evidence>
<dbReference type="SUPFAM" id="SSF52172">
    <property type="entry name" value="CheY-like"/>
    <property type="match status" value="1"/>
</dbReference>
<keyword evidence="17" id="KW-0175">Coiled coil</keyword>
<dbReference type="InterPro" id="IPR011006">
    <property type="entry name" value="CheY-like_superfamily"/>
</dbReference>
<keyword evidence="14 18" id="KW-0472">Membrane</keyword>
<feature type="coiled-coil region" evidence="17">
    <location>
        <begin position="419"/>
        <end position="467"/>
    </location>
</feature>
<dbReference type="GO" id="GO:0005886">
    <property type="term" value="C:plasma membrane"/>
    <property type="evidence" value="ECO:0007669"/>
    <property type="project" value="UniProtKB-SubCell"/>
</dbReference>
<gene>
    <name evidence="22" type="ORF">HJG54_27780</name>
</gene>
<keyword evidence="7" id="KW-0808">Transferase</keyword>
<evidence type="ECO:0000256" key="3">
    <source>
        <dbReference type="ARBA" id="ARBA00006402"/>
    </source>
</evidence>
<dbReference type="Pfam" id="PF00512">
    <property type="entry name" value="HisKA"/>
    <property type="match status" value="1"/>
</dbReference>
<evidence type="ECO:0000256" key="17">
    <source>
        <dbReference type="SAM" id="Coils"/>
    </source>
</evidence>
<keyword evidence="6 16" id="KW-0597">Phosphoprotein</keyword>
<dbReference type="GO" id="GO:0005524">
    <property type="term" value="F:ATP binding"/>
    <property type="evidence" value="ECO:0007669"/>
    <property type="project" value="UniProtKB-KW"/>
</dbReference>
<evidence type="ECO:0000259" key="19">
    <source>
        <dbReference type="PROSITE" id="PS50109"/>
    </source>
</evidence>